<accession>A0A1D7ZWT5</accession>
<dbReference type="EMBL" id="CP017151">
    <property type="protein sequence ID" value="AOR74291.1"/>
    <property type="molecule type" value="Genomic_DNA"/>
</dbReference>
<proteinExistence type="predicted"/>
<protein>
    <submittedName>
        <fullName evidence="1">Uncharacterized protein</fullName>
    </submittedName>
</protein>
<evidence type="ECO:0000313" key="1">
    <source>
        <dbReference type="EMBL" id="AOR74291.1"/>
    </source>
</evidence>
<reference evidence="1 2" key="1">
    <citation type="submission" date="2016-09" db="EMBL/GenBank/DDBJ databases">
        <title>Genome Sequence of the Lactobacillus fermentum strain NCC2970 (CNCM I-5068).</title>
        <authorList>
            <person name="Barretto C."/>
            <person name="Ngom-Bru C."/>
            <person name="Genevaz A."/>
            <person name="Fournier C."/>
            <person name="Moine D."/>
            <person name="Kassam M."/>
            <person name="Iltis A."/>
            <person name="Sagory-Zalkind P."/>
            <person name="Faucherand G."/>
            <person name="Descombes P."/>
            <person name="Duboux S."/>
        </authorList>
    </citation>
    <scope>NUCLEOTIDE SEQUENCE [LARGE SCALE GENOMIC DNA]</scope>
    <source>
        <strain evidence="1 2">NCC2970</strain>
    </source>
</reference>
<sequence length="46" mass="5537">MNDFNVRVFSLTTEANIRPFLTTQLRWSIRKRFHCVALRFVAERPV</sequence>
<dbReference type="AlphaFoldDB" id="A0A1D7ZWT5"/>
<evidence type="ECO:0000313" key="2">
    <source>
        <dbReference type="Proteomes" id="UP000094714"/>
    </source>
</evidence>
<name>A0A1D7ZWT5_LIMFE</name>
<organism evidence="1 2">
    <name type="scientific">Limosilactobacillus fermentum</name>
    <name type="common">Lactobacillus fermentum</name>
    <dbReference type="NCBI Taxonomy" id="1613"/>
    <lineage>
        <taxon>Bacteria</taxon>
        <taxon>Bacillati</taxon>
        <taxon>Bacillota</taxon>
        <taxon>Bacilli</taxon>
        <taxon>Lactobacillales</taxon>
        <taxon>Lactobacillaceae</taxon>
        <taxon>Limosilactobacillus</taxon>
    </lineage>
</organism>
<gene>
    <name evidence="1" type="ORF">LACFE_CDS0829</name>
</gene>
<dbReference type="Proteomes" id="UP000094714">
    <property type="component" value="Chromosome"/>
</dbReference>